<accession>A0A2G4U5J1</accession>
<reference evidence="2 3" key="1">
    <citation type="submission" date="2017-10" db="EMBL/GenBank/DDBJ databases">
        <authorList>
            <person name="Banno H."/>
            <person name="Chua N.-H."/>
        </authorList>
    </citation>
    <scope>NUCLEOTIDE SEQUENCE [LARGE SCALE GENOMIC DNA]</scope>
    <source>
        <strain evidence="2 3">SCPM-O-B-7607</strain>
    </source>
</reference>
<sequence>MLFADGTASLRRFFFISITATKRLFLVIRRFSPVLLPLFFAVMLSGIYSQGPLSVMVRIMDQGN</sequence>
<keyword evidence="1" id="KW-1133">Transmembrane helix</keyword>
<dbReference type="EMBL" id="PEHN01000003">
    <property type="protein sequence ID" value="PHZ28595.1"/>
    <property type="molecule type" value="Genomic_DNA"/>
</dbReference>
<evidence type="ECO:0000256" key="1">
    <source>
        <dbReference type="SAM" id="Phobius"/>
    </source>
</evidence>
<keyword evidence="1" id="KW-0472">Membrane</keyword>
<feature type="transmembrane region" description="Helical" evidence="1">
    <location>
        <begin position="31"/>
        <end position="48"/>
    </location>
</feature>
<comment type="caution">
    <text evidence="2">The sequence shown here is derived from an EMBL/GenBank/DDBJ whole genome shotgun (WGS) entry which is preliminary data.</text>
</comment>
<gene>
    <name evidence="2" type="ORF">CS533_04720</name>
</gene>
<proteinExistence type="predicted"/>
<evidence type="ECO:0000313" key="3">
    <source>
        <dbReference type="Proteomes" id="UP000229378"/>
    </source>
</evidence>
<keyword evidence="1" id="KW-0812">Transmembrane</keyword>
<dbReference type="AlphaFoldDB" id="A0A2G4U5J1"/>
<organism evidence="2 3">
    <name type="scientific">Yersinia bercovieri</name>
    <dbReference type="NCBI Taxonomy" id="634"/>
    <lineage>
        <taxon>Bacteria</taxon>
        <taxon>Pseudomonadati</taxon>
        <taxon>Pseudomonadota</taxon>
        <taxon>Gammaproteobacteria</taxon>
        <taxon>Enterobacterales</taxon>
        <taxon>Yersiniaceae</taxon>
        <taxon>Yersinia</taxon>
    </lineage>
</organism>
<evidence type="ECO:0000313" key="2">
    <source>
        <dbReference type="EMBL" id="PHZ28595.1"/>
    </source>
</evidence>
<dbReference type="Proteomes" id="UP000229378">
    <property type="component" value="Unassembled WGS sequence"/>
</dbReference>
<protein>
    <submittedName>
        <fullName evidence="2">Uncharacterized protein</fullName>
    </submittedName>
</protein>
<name>A0A2G4U5J1_YERBE</name>